<dbReference type="EMBL" id="VXIV02003354">
    <property type="protein sequence ID" value="KAF6017860.1"/>
    <property type="molecule type" value="Genomic_DNA"/>
</dbReference>
<evidence type="ECO:0000256" key="4">
    <source>
        <dbReference type="ARBA" id="ARBA00023157"/>
    </source>
</evidence>
<gene>
    <name evidence="9" type="ORF">EB796_023843</name>
</gene>
<keyword evidence="10" id="KW-1185">Reference proteome</keyword>
<dbReference type="PROSITE" id="PS50026">
    <property type="entry name" value="EGF_3"/>
    <property type="match status" value="1"/>
</dbReference>
<evidence type="ECO:0000259" key="8">
    <source>
        <dbReference type="PROSITE" id="PS51041"/>
    </source>
</evidence>
<name>A0A7J7IVJ2_BUGNE</name>
<dbReference type="InterPro" id="IPR018097">
    <property type="entry name" value="EGF_Ca-bd_CS"/>
</dbReference>
<dbReference type="PROSITE" id="PS00022">
    <property type="entry name" value="EGF_1"/>
    <property type="match status" value="1"/>
</dbReference>
<dbReference type="GO" id="GO:0005509">
    <property type="term" value="F:calcium ion binding"/>
    <property type="evidence" value="ECO:0007669"/>
    <property type="project" value="InterPro"/>
</dbReference>
<dbReference type="CDD" id="cd00054">
    <property type="entry name" value="EGF_CA"/>
    <property type="match status" value="1"/>
</dbReference>
<evidence type="ECO:0000256" key="3">
    <source>
        <dbReference type="ARBA" id="ARBA00022737"/>
    </source>
</evidence>
<dbReference type="InterPro" id="IPR000152">
    <property type="entry name" value="EGF-type_Asp/Asn_hydroxyl_site"/>
</dbReference>
<evidence type="ECO:0000256" key="5">
    <source>
        <dbReference type="ARBA" id="ARBA00023180"/>
    </source>
</evidence>
<evidence type="ECO:0000313" key="9">
    <source>
        <dbReference type="EMBL" id="KAF6017860.1"/>
    </source>
</evidence>
<evidence type="ECO:0000256" key="2">
    <source>
        <dbReference type="ARBA" id="ARBA00022729"/>
    </source>
</evidence>
<evidence type="ECO:0000313" key="10">
    <source>
        <dbReference type="Proteomes" id="UP000593567"/>
    </source>
</evidence>
<feature type="domain" description="EGF-like" evidence="7">
    <location>
        <begin position="99"/>
        <end position="134"/>
    </location>
</feature>
<dbReference type="Proteomes" id="UP000593567">
    <property type="component" value="Unassembled WGS sequence"/>
</dbReference>
<dbReference type="InterPro" id="IPR011489">
    <property type="entry name" value="EMI_domain"/>
</dbReference>
<dbReference type="SMART" id="SM00179">
    <property type="entry name" value="EGF_CA"/>
    <property type="match status" value="2"/>
</dbReference>
<dbReference type="InterPro" id="IPR052235">
    <property type="entry name" value="Nephronectin_domain"/>
</dbReference>
<dbReference type="SUPFAM" id="SSF57184">
    <property type="entry name" value="Growth factor receptor domain"/>
    <property type="match status" value="1"/>
</dbReference>
<dbReference type="OrthoDB" id="6286622at2759"/>
<dbReference type="Pfam" id="PF14670">
    <property type="entry name" value="FXa_inhibition"/>
    <property type="match status" value="2"/>
</dbReference>
<dbReference type="PROSITE" id="PS01186">
    <property type="entry name" value="EGF_2"/>
    <property type="match status" value="1"/>
</dbReference>
<dbReference type="InterPro" id="IPR009030">
    <property type="entry name" value="Growth_fac_rcpt_cys_sf"/>
</dbReference>
<feature type="domain" description="EMI" evidence="8">
    <location>
        <begin position="18"/>
        <end position="100"/>
    </location>
</feature>
<keyword evidence="3" id="KW-0677">Repeat</keyword>
<comment type="caution">
    <text evidence="9">The sequence shown here is derived from an EMBL/GenBank/DDBJ whole genome shotgun (WGS) entry which is preliminary data.</text>
</comment>
<dbReference type="SMART" id="SM00181">
    <property type="entry name" value="EGF"/>
    <property type="match status" value="3"/>
</dbReference>
<dbReference type="Gene3D" id="2.10.25.10">
    <property type="entry name" value="Laminin"/>
    <property type="match status" value="3"/>
</dbReference>
<comment type="caution">
    <text evidence="6">Lacks conserved residue(s) required for the propagation of feature annotation.</text>
</comment>
<keyword evidence="2" id="KW-0732">Signal</keyword>
<reference evidence="9" key="1">
    <citation type="submission" date="2020-06" db="EMBL/GenBank/DDBJ databases">
        <title>Draft genome of Bugula neritina, a colonial animal packing powerful symbionts and potential medicines.</title>
        <authorList>
            <person name="Rayko M."/>
        </authorList>
    </citation>
    <scope>NUCLEOTIDE SEQUENCE [LARGE SCALE GENOMIC DNA]</scope>
    <source>
        <strain evidence="9">Kwan_BN1</strain>
    </source>
</reference>
<organism evidence="9 10">
    <name type="scientific">Bugula neritina</name>
    <name type="common">Brown bryozoan</name>
    <name type="synonym">Sertularia neritina</name>
    <dbReference type="NCBI Taxonomy" id="10212"/>
    <lineage>
        <taxon>Eukaryota</taxon>
        <taxon>Metazoa</taxon>
        <taxon>Spiralia</taxon>
        <taxon>Lophotrochozoa</taxon>
        <taxon>Bryozoa</taxon>
        <taxon>Gymnolaemata</taxon>
        <taxon>Cheilostomatida</taxon>
        <taxon>Flustrina</taxon>
        <taxon>Buguloidea</taxon>
        <taxon>Bugulidae</taxon>
        <taxon>Bugula</taxon>
    </lineage>
</organism>
<sequence>MTFLGKQTDVNTGLSVGMPNVCSYREARMVSTQKKCVQMFSRMEKVWQKCGAGNADWCVGYQRKTYYYMTYKPSLQPQYVTKYKCCDGWSQVGASLGCVYRRCDPSQCMNGGKCMGDYSQTCECPSGFEGPNCQFDVDECSQGNGGCSHQCCNMIGSFICKCPTGMTLSSDKRTCQDLNECDMGTAHCQHMCENTYGGFKCSCPDGQMLHIDGRTCLTRYIDKNNCFQLGFVTYTTTLTAGMFANSLGAMWIMVAVTIPVSTLTTATTTVGVTLGTDFWLMENLVLRWTLVRSTMPVVHSSVLMTMVDQNVSVMKVTVFQLMAKVVKISMSATLAMVAAHTVVSTLRDPTFVPVTLGTNLLLMANSVTMLM</sequence>
<dbReference type="InterPro" id="IPR001881">
    <property type="entry name" value="EGF-like_Ca-bd_dom"/>
</dbReference>
<dbReference type="PANTHER" id="PTHR24050:SF28">
    <property type="entry name" value="UROMODULIN-LIKE"/>
    <property type="match status" value="1"/>
</dbReference>
<protein>
    <submittedName>
        <fullName evidence="9">Uncharacterized protein</fullName>
    </submittedName>
</protein>
<keyword evidence="1 6" id="KW-0245">EGF-like domain</keyword>
<dbReference type="PROSITE" id="PS01187">
    <property type="entry name" value="EGF_CA"/>
    <property type="match status" value="1"/>
</dbReference>
<evidence type="ECO:0000256" key="6">
    <source>
        <dbReference type="PROSITE-ProRule" id="PRU00076"/>
    </source>
</evidence>
<proteinExistence type="predicted"/>
<keyword evidence="4 6" id="KW-1015">Disulfide bond</keyword>
<dbReference type="InterPro" id="IPR000742">
    <property type="entry name" value="EGF"/>
</dbReference>
<feature type="disulfide bond" evidence="6">
    <location>
        <begin position="124"/>
        <end position="133"/>
    </location>
</feature>
<keyword evidence="5" id="KW-0325">Glycoprotein</keyword>
<dbReference type="PROSITE" id="PS00010">
    <property type="entry name" value="ASX_HYDROXYL"/>
    <property type="match status" value="1"/>
</dbReference>
<dbReference type="FunFam" id="2.10.25.10:FF:000005">
    <property type="entry name" value="Fibrillin 2"/>
    <property type="match status" value="1"/>
</dbReference>
<evidence type="ECO:0000256" key="1">
    <source>
        <dbReference type="ARBA" id="ARBA00022536"/>
    </source>
</evidence>
<dbReference type="PANTHER" id="PTHR24050">
    <property type="entry name" value="PA14 DOMAIN-CONTAINING PROTEIN"/>
    <property type="match status" value="1"/>
</dbReference>
<accession>A0A7J7IVJ2</accession>
<evidence type="ECO:0000259" key="7">
    <source>
        <dbReference type="PROSITE" id="PS50026"/>
    </source>
</evidence>
<dbReference type="AlphaFoldDB" id="A0A7J7IVJ2"/>
<dbReference type="PROSITE" id="PS51041">
    <property type="entry name" value="EMI"/>
    <property type="match status" value="1"/>
</dbReference>